<evidence type="ECO:0000256" key="4">
    <source>
        <dbReference type="ARBA" id="ARBA00022962"/>
    </source>
</evidence>
<name>A0A521FBT8_9BACL</name>
<evidence type="ECO:0000313" key="13">
    <source>
        <dbReference type="EMBL" id="SMO93672.1"/>
    </source>
</evidence>
<keyword evidence="3 10" id="KW-0663">Pyridoxal phosphate</keyword>
<dbReference type="InterPro" id="IPR021196">
    <property type="entry name" value="PdxT/SNO_CS"/>
</dbReference>
<dbReference type="GO" id="GO:1903600">
    <property type="term" value="C:glutaminase complex"/>
    <property type="evidence" value="ECO:0007669"/>
    <property type="project" value="TreeGrafter"/>
</dbReference>
<dbReference type="GO" id="GO:0004359">
    <property type="term" value="F:glutaminase activity"/>
    <property type="evidence" value="ECO:0007669"/>
    <property type="project" value="UniProtKB-UniRule"/>
</dbReference>
<dbReference type="PANTHER" id="PTHR31559:SF0">
    <property type="entry name" value="PYRIDOXAL 5'-PHOSPHATE SYNTHASE SUBUNIT SNO1-RELATED"/>
    <property type="match status" value="1"/>
</dbReference>
<feature type="binding site" evidence="10 12">
    <location>
        <begin position="133"/>
        <end position="134"/>
    </location>
    <ligand>
        <name>L-glutamine</name>
        <dbReference type="ChEBI" id="CHEBI:58359"/>
    </ligand>
</feature>
<feature type="active site" description="Charge relay system" evidence="10 11">
    <location>
        <position position="171"/>
    </location>
</feature>
<sequence length="195" mass="21210">MKIGVLALQGAVEEHVRMLEKSGAEALSVKHPHELETLDGLVIPGGESTTISKLMHQYKLTEPIKQMGLAGKPLFGTCAGLIMLARRIEGVSSCHLGLLDITVRRNAFGRQRESFETALDISGVADDYEAVFIRAPSVTDVGPGVEVLSSVDDRIVVVRQGHLLGAAFHPELTEDHRLHSLFVTMVQDSMKMTTI</sequence>
<comment type="catalytic activity">
    <reaction evidence="7 10">
        <text>L-glutamine + H2O = L-glutamate + NH4(+)</text>
        <dbReference type="Rhea" id="RHEA:15889"/>
        <dbReference type="ChEBI" id="CHEBI:15377"/>
        <dbReference type="ChEBI" id="CHEBI:28938"/>
        <dbReference type="ChEBI" id="CHEBI:29985"/>
        <dbReference type="ChEBI" id="CHEBI:58359"/>
        <dbReference type="EC" id="3.5.1.2"/>
    </reaction>
</comment>
<dbReference type="GO" id="GO:0036381">
    <property type="term" value="F:pyridoxal 5'-phosphate synthase (glutamine hydrolysing) activity"/>
    <property type="evidence" value="ECO:0007669"/>
    <property type="project" value="UniProtKB-UniRule"/>
</dbReference>
<dbReference type="FunFam" id="3.40.50.880:FF:000010">
    <property type="entry name" value="uncharacterized protein LOC100176842 isoform X2"/>
    <property type="match status" value="1"/>
</dbReference>
<feature type="active site" description="Charge relay system" evidence="10 11">
    <location>
        <position position="169"/>
    </location>
</feature>
<dbReference type="RefSeq" id="WP_142506755.1">
    <property type="nucleotide sequence ID" value="NZ_FXTI01000016.1"/>
</dbReference>
<dbReference type="GO" id="GO:0005829">
    <property type="term" value="C:cytosol"/>
    <property type="evidence" value="ECO:0007669"/>
    <property type="project" value="TreeGrafter"/>
</dbReference>
<comment type="subunit">
    <text evidence="9 10">In the presence of PdxS, forms a dodecamer of heterodimers. Only shows activity in the heterodimer.</text>
</comment>
<dbReference type="SUPFAM" id="SSF52317">
    <property type="entry name" value="Class I glutamine amidotransferase-like"/>
    <property type="match status" value="1"/>
</dbReference>
<dbReference type="PROSITE" id="PS51273">
    <property type="entry name" value="GATASE_TYPE_1"/>
    <property type="match status" value="1"/>
</dbReference>
<evidence type="ECO:0000256" key="1">
    <source>
        <dbReference type="ARBA" id="ARBA00008345"/>
    </source>
</evidence>
<dbReference type="OrthoDB" id="9810320at2"/>
<dbReference type="Gene3D" id="3.40.50.880">
    <property type="match status" value="1"/>
</dbReference>
<dbReference type="UniPathway" id="UPA00245"/>
<evidence type="ECO:0000256" key="9">
    <source>
        <dbReference type="ARBA" id="ARBA00064749"/>
    </source>
</evidence>
<keyword evidence="5 10" id="KW-0456">Lyase</keyword>
<dbReference type="InterPro" id="IPR029062">
    <property type="entry name" value="Class_I_gatase-like"/>
</dbReference>
<comment type="similarity">
    <text evidence="1 10">Belongs to the glutaminase PdxT/SNO family.</text>
</comment>
<dbReference type="HAMAP" id="MF_01615">
    <property type="entry name" value="PdxT"/>
    <property type="match status" value="1"/>
</dbReference>
<dbReference type="Pfam" id="PF01174">
    <property type="entry name" value="SNO"/>
    <property type="match status" value="1"/>
</dbReference>
<dbReference type="EC" id="3.5.1.2" evidence="10"/>
<evidence type="ECO:0000256" key="10">
    <source>
        <dbReference type="HAMAP-Rule" id="MF_01615"/>
    </source>
</evidence>
<keyword evidence="2 10" id="KW-0378">Hydrolase</keyword>
<evidence type="ECO:0000256" key="2">
    <source>
        <dbReference type="ARBA" id="ARBA00022801"/>
    </source>
</evidence>
<dbReference type="PROSITE" id="PS51130">
    <property type="entry name" value="PDXT_SNO_2"/>
    <property type="match status" value="1"/>
</dbReference>
<protein>
    <recommendedName>
        <fullName evidence="10">Pyridoxal 5'-phosphate synthase subunit PdxT</fullName>
        <ecNumber evidence="10">4.3.3.6</ecNumber>
    </recommendedName>
    <alternativeName>
        <fullName evidence="10">Pdx2</fullName>
    </alternativeName>
    <alternativeName>
        <fullName evidence="10">Pyridoxal 5'-phosphate synthase glutaminase subunit</fullName>
        <ecNumber evidence="10">3.5.1.2</ecNumber>
    </alternativeName>
</protein>
<reference evidence="13 14" key="1">
    <citation type="submission" date="2017-05" db="EMBL/GenBank/DDBJ databases">
        <authorList>
            <person name="Varghese N."/>
            <person name="Submissions S."/>
        </authorList>
    </citation>
    <scope>NUCLEOTIDE SEQUENCE [LARGE SCALE GENOMIC DNA]</scope>
    <source>
        <strain evidence="13 14">DSM 45474</strain>
    </source>
</reference>
<comment type="catalytic activity">
    <reaction evidence="6 10">
        <text>aldehydo-D-ribose 5-phosphate + D-glyceraldehyde 3-phosphate + L-glutamine = pyridoxal 5'-phosphate + L-glutamate + phosphate + 3 H2O + H(+)</text>
        <dbReference type="Rhea" id="RHEA:31507"/>
        <dbReference type="ChEBI" id="CHEBI:15377"/>
        <dbReference type="ChEBI" id="CHEBI:15378"/>
        <dbReference type="ChEBI" id="CHEBI:29985"/>
        <dbReference type="ChEBI" id="CHEBI:43474"/>
        <dbReference type="ChEBI" id="CHEBI:58273"/>
        <dbReference type="ChEBI" id="CHEBI:58359"/>
        <dbReference type="ChEBI" id="CHEBI:59776"/>
        <dbReference type="ChEBI" id="CHEBI:597326"/>
        <dbReference type="EC" id="4.3.3.6"/>
    </reaction>
</comment>
<feature type="active site" description="Nucleophile" evidence="10 11">
    <location>
        <position position="78"/>
    </location>
</feature>
<dbReference type="CDD" id="cd01749">
    <property type="entry name" value="GATase1_PB"/>
    <property type="match status" value="1"/>
</dbReference>
<gene>
    <name evidence="10" type="primary">pdxT</name>
    <name evidence="13" type="ORF">SAMN06264849_11628</name>
</gene>
<dbReference type="PANTHER" id="PTHR31559">
    <property type="entry name" value="PYRIDOXAL 5'-PHOSPHATE SYNTHASE SUBUNIT SNO"/>
    <property type="match status" value="1"/>
</dbReference>
<dbReference type="EMBL" id="FXTI01000016">
    <property type="protein sequence ID" value="SMO93672.1"/>
    <property type="molecule type" value="Genomic_DNA"/>
</dbReference>
<dbReference type="PIRSF" id="PIRSF005639">
    <property type="entry name" value="Glut_amidoT_SNO"/>
    <property type="match status" value="1"/>
</dbReference>
<evidence type="ECO:0000256" key="12">
    <source>
        <dbReference type="PIRSR" id="PIRSR005639-2"/>
    </source>
</evidence>
<feature type="binding site" evidence="10 12">
    <location>
        <begin position="46"/>
        <end position="48"/>
    </location>
    <ligand>
        <name>L-glutamine</name>
        <dbReference type="ChEBI" id="CHEBI:58359"/>
    </ligand>
</feature>
<dbReference type="GO" id="GO:0006543">
    <property type="term" value="P:L-glutamine catabolic process"/>
    <property type="evidence" value="ECO:0007669"/>
    <property type="project" value="UniProtKB-UniRule"/>
</dbReference>
<dbReference type="Proteomes" id="UP000315636">
    <property type="component" value="Unassembled WGS sequence"/>
</dbReference>
<dbReference type="InterPro" id="IPR002161">
    <property type="entry name" value="PdxT/SNO"/>
</dbReference>
<evidence type="ECO:0000256" key="11">
    <source>
        <dbReference type="PIRSR" id="PIRSR005639-1"/>
    </source>
</evidence>
<keyword evidence="4 10" id="KW-0315">Glutamine amidotransferase</keyword>
<evidence type="ECO:0000256" key="5">
    <source>
        <dbReference type="ARBA" id="ARBA00023239"/>
    </source>
</evidence>
<dbReference type="AlphaFoldDB" id="A0A521FBT8"/>
<comment type="pathway">
    <text evidence="10">Cofactor biosynthesis; pyridoxal 5'-phosphate biosynthesis.</text>
</comment>
<evidence type="ECO:0000256" key="6">
    <source>
        <dbReference type="ARBA" id="ARBA00047992"/>
    </source>
</evidence>
<dbReference type="PROSITE" id="PS01236">
    <property type="entry name" value="PDXT_SNO_1"/>
    <property type="match status" value="1"/>
</dbReference>
<keyword evidence="14" id="KW-1185">Reference proteome</keyword>
<evidence type="ECO:0000256" key="3">
    <source>
        <dbReference type="ARBA" id="ARBA00022898"/>
    </source>
</evidence>
<dbReference type="GO" id="GO:0008614">
    <property type="term" value="P:pyridoxine metabolic process"/>
    <property type="evidence" value="ECO:0007669"/>
    <property type="project" value="TreeGrafter"/>
</dbReference>
<organism evidence="13 14">
    <name type="scientific">Melghirimyces algeriensis</name>
    <dbReference type="NCBI Taxonomy" id="910412"/>
    <lineage>
        <taxon>Bacteria</taxon>
        <taxon>Bacillati</taxon>
        <taxon>Bacillota</taxon>
        <taxon>Bacilli</taxon>
        <taxon>Bacillales</taxon>
        <taxon>Thermoactinomycetaceae</taxon>
        <taxon>Melghirimyces</taxon>
    </lineage>
</organism>
<accession>A0A521FBT8</accession>
<comment type="function">
    <text evidence="8 10">Catalyzes the hydrolysis of glutamine to glutamate and ammonia as part of the biosynthesis of pyridoxal 5'-phosphate. The resulting ammonia molecule is channeled to the active site of PdxS.</text>
</comment>
<proteinExistence type="inferred from homology"/>
<dbReference type="GO" id="GO:0042823">
    <property type="term" value="P:pyridoxal phosphate biosynthetic process"/>
    <property type="evidence" value="ECO:0007669"/>
    <property type="project" value="UniProtKB-UniRule"/>
</dbReference>
<dbReference type="EC" id="4.3.3.6" evidence="10"/>
<feature type="binding site" evidence="10 12">
    <location>
        <position position="105"/>
    </location>
    <ligand>
        <name>L-glutamine</name>
        <dbReference type="ChEBI" id="CHEBI:58359"/>
    </ligand>
</feature>
<evidence type="ECO:0000256" key="8">
    <source>
        <dbReference type="ARBA" id="ARBA00054599"/>
    </source>
</evidence>
<evidence type="ECO:0000256" key="7">
    <source>
        <dbReference type="ARBA" id="ARBA00049534"/>
    </source>
</evidence>
<evidence type="ECO:0000313" key="14">
    <source>
        <dbReference type="Proteomes" id="UP000315636"/>
    </source>
</evidence>
<dbReference type="NCBIfam" id="TIGR03800">
    <property type="entry name" value="PLP_synth_Pdx2"/>
    <property type="match status" value="1"/>
</dbReference>